<proteinExistence type="predicted"/>
<name>A0A367RYH8_9NOSO</name>
<reference evidence="1" key="1">
    <citation type="submission" date="2016-04" db="EMBL/GenBank/DDBJ databases">
        <authorList>
            <person name="Tabuchi Yagui T.R."/>
        </authorList>
    </citation>
    <scope>NUCLEOTIDE SEQUENCE [LARGE SCALE GENOMIC DNA]</scope>
    <source>
        <strain evidence="1">NIES-26</strain>
    </source>
</reference>
<evidence type="ECO:0000313" key="1">
    <source>
        <dbReference type="EMBL" id="RCJ40790.1"/>
    </source>
</evidence>
<protein>
    <submittedName>
        <fullName evidence="1">Uncharacterized protein</fullName>
    </submittedName>
</protein>
<accession>A0A367RYH8</accession>
<dbReference type="Proteomes" id="UP000252107">
    <property type="component" value="Unassembled WGS sequence"/>
</dbReference>
<sequence>MLKKSLVNRLILPFSLVPWLCVGIVFDSKANALPGQSTEEVGTWMKAHPTLRPGNGEQLYVQKSDTAAQRFTFQASVLPPGKVEFTKDRGRIRYERLAMYDAINGMSFQRLQESLRVIYGLDIYQDFNRAQVMYEYPNQSAINSARLAKTPIREALKGELRVGDRYAYWMEIAQPRGGKAFTGQMTVFLKTDIDKLESELRTR</sequence>
<dbReference type="AlphaFoldDB" id="A0A367RYH8"/>
<dbReference type="EMBL" id="LXQD01000043">
    <property type="protein sequence ID" value="RCJ40790.1"/>
    <property type="molecule type" value="Genomic_DNA"/>
</dbReference>
<organism evidence="1 2">
    <name type="scientific">Nostoc minutum NIES-26</name>
    <dbReference type="NCBI Taxonomy" id="1844469"/>
    <lineage>
        <taxon>Bacteria</taxon>
        <taxon>Bacillati</taxon>
        <taxon>Cyanobacteriota</taxon>
        <taxon>Cyanophyceae</taxon>
        <taxon>Nostocales</taxon>
        <taxon>Nostocaceae</taxon>
        <taxon>Nostoc</taxon>
    </lineage>
</organism>
<keyword evidence="2" id="KW-1185">Reference proteome</keyword>
<gene>
    <name evidence="1" type="ORF">A6770_10315</name>
</gene>
<evidence type="ECO:0000313" key="2">
    <source>
        <dbReference type="Proteomes" id="UP000252107"/>
    </source>
</evidence>
<comment type="caution">
    <text evidence="1">The sequence shown here is derived from an EMBL/GenBank/DDBJ whole genome shotgun (WGS) entry which is preliminary data.</text>
</comment>